<dbReference type="InterPro" id="IPR006059">
    <property type="entry name" value="SBP"/>
</dbReference>
<name>A0A3B0AUH3_9BACL</name>
<dbReference type="Pfam" id="PF01547">
    <property type="entry name" value="SBP_bac_1"/>
    <property type="match status" value="1"/>
</dbReference>
<evidence type="ECO:0000256" key="1">
    <source>
        <dbReference type="ARBA" id="ARBA00022475"/>
    </source>
</evidence>
<evidence type="ECO:0000313" key="6">
    <source>
        <dbReference type="EMBL" id="RKN64179.1"/>
    </source>
</evidence>
<proteinExistence type="predicted"/>
<dbReference type="PANTHER" id="PTHR43649">
    <property type="entry name" value="ARABINOSE-BINDING PROTEIN-RELATED"/>
    <property type="match status" value="1"/>
</dbReference>
<dbReference type="PANTHER" id="PTHR43649:SF33">
    <property type="entry name" value="POLYGALACTURONAN_RHAMNOGALACTURONAN-BINDING PROTEIN YTCQ"/>
    <property type="match status" value="1"/>
</dbReference>
<keyword evidence="4" id="KW-0564">Palmitate</keyword>
<dbReference type="SUPFAM" id="SSF53850">
    <property type="entry name" value="Periplasmic binding protein-like II"/>
    <property type="match status" value="1"/>
</dbReference>
<gene>
    <name evidence="6" type="ORF">D7M11_34160</name>
</gene>
<evidence type="ECO:0000256" key="4">
    <source>
        <dbReference type="ARBA" id="ARBA00023139"/>
    </source>
</evidence>
<comment type="caution">
    <text evidence="6">The sequence shown here is derived from an EMBL/GenBank/DDBJ whole genome shotgun (WGS) entry which is preliminary data.</text>
</comment>
<keyword evidence="5" id="KW-0449">Lipoprotein</keyword>
<dbReference type="AlphaFoldDB" id="A0A3B0AUH3"/>
<keyword evidence="3" id="KW-0472">Membrane</keyword>
<keyword evidence="2" id="KW-0732">Signal</keyword>
<keyword evidence="1" id="KW-1003">Cell membrane</keyword>
<evidence type="ECO:0000313" key="7">
    <source>
        <dbReference type="Proteomes" id="UP000282311"/>
    </source>
</evidence>
<dbReference type="EMBL" id="RBAH01000044">
    <property type="protein sequence ID" value="RKN64179.1"/>
    <property type="molecule type" value="Genomic_DNA"/>
</dbReference>
<dbReference type="Gene3D" id="3.40.190.10">
    <property type="entry name" value="Periplasmic binding protein-like II"/>
    <property type="match status" value="1"/>
</dbReference>
<organism evidence="6 7">
    <name type="scientific">Paenibacillus ginsengarvi</name>
    <dbReference type="NCBI Taxonomy" id="400777"/>
    <lineage>
        <taxon>Bacteria</taxon>
        <taxon>Bacillati</taxon>
        <taxon>Bacillota</taxon>
        <taxon>Bacilli</taxon>
        <taxon>Bacillales</taxon>
        <taxon>Paenibacillaceae</taxon>
        <taxon>Paenibacillus</taxon>
    </lineage>
</organism>
<reference evidence="6 7" key="1">
    <citation type="journal article" date="2007" name="Int. J. Syst. Evol. Microbiol.">
        <title>Paenibacillus ginsengarvi sp. nov., isolated from soil from ginseng cultivation.</title>
        <authorList>
            <person name="Yoon M.H."/>
            <person name="Ten L.N."/>
            <person name="Im W.T."/>
        </authorList>
    </citation>
    <scope>NUCLEOTIDE SEQUENCE [LARGE SCALE GENOMIC DNA]</scope>
    <source>
        <strain evidence="6 7">KCTC 13059</strain>
    </source>
</reference>
<sequence>MIFPTLFGRWPMPSWTGIWEKSNPTKWKEGRFRMYKYKKLFHGLIGSSLVVLLAACGDGGSSPNQTVGQKPADKAEKPPEPVELKIHAAGVAEQEFNTRFKDVLHKKYPHITITWLPSSGASNSVAEYVARGEIPDIIRNISSTIRTNYLDLGLGYDLNEMVMKYKYDLARFNPIFIDGLKNLTSPNGELYGLPVSPFFSRVLYYNKDLFDKFGQPYLKDGMTWEEVYDAARKMTRVENGVVYRGFSANVSSLLTYNEYSLSTLDPAKDELSSFETWKKIFDNYMRFYQIPNNTIGKTVAEESAMFQKGTVAIHSDIYSPYLNLSMLPNWDMASIPIIDGAPKKIGIFPPGYLLITKQSKHKDEAFKVIMEMLDNDVQMNDARNGFLPTLADKSVLSVLSQNSDAFKGKNMKAVSYYEFAPLRPARAKGMTVIDTNTADAMLRDAFMNSALGSEDVNSALRKTDELLRKEVEKEKSKTK</sequence>
<protein>
    <submittedName>
        <fullName evidence="6">Extracellular solute-binding protein</fullName>
    </submittedName>
</protein>
<evidence type="ECO:0000256" key="3">
    <source>
        <dbReference type="ARBA" id="ARBA00023136"/>
    </source>
</evidence>
<accession>A0A3B0AUH3</accession>
<dbReference type="InterPro" id="IPR050490">
    <property type="entry name" value="Bact_solute-bd_prot1"/>
</dbReference>
<evidence type="ECO:0000256" key="2">
    <source>
        <dbReference type="ARBA" id="ARBA00022729"/>
    </source>
</evidence>
<dbReference type="Proteomes" id="UP000282311">
    <property type="component" value="Unassembled WGS sequence"/>
</dbReference>
<evidence type="ECO:0000256" key="5">
    <source>
        <dbReference type="ARBA" id="ARBA00023288"/>
    </source>
</evidence>
<keyword evidence="7" id="KW-1185">Reference proteome</keyword>